<gene>
    <name evidence="2" type="ORF">GWI33_013723</name>
</gene>
<proteinExistence type="predicted"/>
<feature type="region of interest" description="Disordered" evidence="1">
    <location>
        <begin position="301"/>
        <end position="326"/>
    </location>
</feature>
<name>A0A834I6G7_RHYFE</name>
<comment type="caution">
    <text evidence="2">The sequence shown here is derived from an EMBL/GenBank/DDBJ whole genome shotgun (WGS) entry which is preliminary data.</text>
</comment>
<keyword evidence="3" id="KW-1185">Reference proteome</keyword>
<dbReference type="SUPFAM" id="SSF50729">
    <property type="entry name" value="PH domain-like"/>
    <property type="match status" value="1"/>
</dbReference>
<dbReference type="InterPro" id="IPR011993">
    <property type="entry name" value="PH-like_dom_sf"/>
</dbReference>
<feature type="region of interest" description="Disordered" evidence="1">
    <location>
        <begin position="261"/>
        <end position="282"/>
    </location>
</feature>
<dbReference type="OrthoDB" id="6077994at2759"/>
<sequence length="475" mass="52969">MSENVVRGYLDVKISSKSRRGFTPWRAWQKQWCEIRRLDSIEDGIELKLKSSEDGGVLSCLQVPRSATLCRTDSKTKQFAFGVFNLQKTKKPILFLSGNSESDSQEWMFIIRRMLSIANYIPVGETNFRVSLVDNNHSRGAGLLGLHGVLNATSQEIIVSDPCTGVSNAGWRWYHFHQFHFQATCEASDDKKIVVMHTSREFPGGPGQLYLYCKDGPRLLHYLISRGHSARISSGLRCSKRFSRSEGDLCGTRSSGVPDSPLCFRSQAGSDDSGVPSTEDADGVLKSKTESNLVHLGMSVVTKTPGGSETEDSYTDLRVPDGRLPRNESGISLASGIYEEIPDEPPKGVDDVRFNHVYENPLEMIFDTKLGRFFKPPPLPPRTFDSFTLNRRKQAERLSPMKQRCNTLPARDLAKMSQLFGGRVDHTENEYVVMSPGKENQTSPENVYMPMGSPKVILSESVYMSMTGGKTTNLT</sequence>
<evidence type="ECO:0008006" key="4">
    <source>
        <dbReference type="Google" id="ProtNLM"/>
    </source>
</evidence>
<dbReference type="AlphaFoldDB" id="A0A834I6G7"/>
<accession>A0A834I6G7</accession>
<dbReference type="EMBL" id="JAACXV010013370">
    <property type="protein sequence ID" value="KAF7273561.1"/>
    <property type="molecule type" value="Genomic_DNA"/>
</dbReference>
<organism evidence="2 3">
    <name type="scientific">Rhynchophorus ferrugineus</name>
    <name type="common">Red palm weevil</name>
    <name type="synonym">Curculio ferrugineus</name>
    <dbReference type="NCBI Taxonomy" id="354439"/>
    <lineage>
        <taxon>Eukaryota</taxon>
        <taxon>Metazoa</taxon>
        <taxon>Ecdysozoa</taxon>
        <taxon>Arthropoda</taxon>
        <taxon>Hexapoda</taxon>
        <taxon>Insecta</taxon>
        <taxon>Pterygota</taxon>
        <taxon>Neoptera</taxon>
        <taxon>Endopterygota</taxon>
        <taxon>Coleoptera</taxon>
        <taxon>Polyphaga</taxon>
        <taxon>Cucujiformia</taxon>
        <taxon>Curculionidae</taxon>
        <taxon>Dryophthorinae</taxon>
        <taxon>Rhynchophorus</taxon>
    </lineage>
</organism>
<dbReference type="Gene3D" id="2.30.29.30">
    <property type="entry name" value="Pleckstrin-homology domain (PH domain)/Phosphotyrosine-binding domain (PTB)"/>
    <property type="match status" value="2"/>
</dbReference>
<evidence type="ECO:0000256" key="1">
    <source>
        <dbReference type="SAM" id="MobiDB-lite"/>
    </source>
</evidence>
<evidence type="ECO:0000313" key="2">
    <source>
        <dbReference type="EMBL" id="KAF7273561.1"/>
    </source>
</evidence>
<dbReference type="Proteomes" id="UP000625711">
    <property type="component" value="Unassembled WGS sequence"/>
</dbReference>
<reference evidence="2" key="1">
    <citation type="submission" date="2020-08" db="EMBL/GenBank/DDBJ databases">
        <title>Genome sequencing and assembly of the red palm weevil Rhynchophorus ferrugineus.</title>
        <authorList>
            <person name="Dias G.B."/>
            <person name="Bergman C.M."/>
            <person name="Manee M."/>
        </authorList>
    </citation>
    <scope>NUCLEOTIDE SEQUENCE</scope>
    <source>
        <strain evidence="2">AA-2017</strain>
        <tissue evidence="2">Whole larva</tissue>
    </source>
</reference>
<protein>
    <recommendedName>
        <fullName evidence="4">PH domain-containing protein</fullName>
    </recommendedName>
</protein>
<evidence type="ECO:0000313" key="3">
    <source>
        <dbReference type="Proteomes" id="UP000625711"/>
    </source>
</evidence>